<dbReference type="EMBL" id="MU005638">
    <property type="protein sequence ID" value="KAF2676155.1"/>
    <property type="molecule type" value="Genomic_DNA"/>
</dbReference>
<dbReference type="Proteomes" id="UP000799291">
    <property type="component" value="Unassembled WGS sequence"/>
</dbReference>
<reference evidence="1" key="1">
    <citation type="journal article" date="2020" name="Stud. Mycol.">
        <title>101 Dothideomycetes genomes: a test case for predicting lifestyles and emergence of pathogens.</title>
        <authorList>
            <person name="Haridas S."/>
            <person name="Albert R."/>
            <person name="Binder M."/>
            <person name="Bloem J."/>
            <person name="Labutti K."/>
            <person name="Salamov A."/>
            <person name="Andreopoulos B."/>
            <person name="Baker S."/>
            <person name="Barry K."/>
            <person name="Bills G."/>
            <person name="Bluhm B."/>
            <person name="Cannon C."/>
            <person name="Castanera R."/>
            <person name="Culley D."/>
            <person name="Daum C."/>
            <person name="Ezra D."/>
            <person name="Gonzalez J."/>
            <person name="Henrissat B."/>
            <person name="Kuo A."/>
            <person name="Liang C."/>
            <person name="Lipzen A."/>
            <person name="Lutzoni F."/>
            <person name="Magnuson J."/>
            <person name="Mondo S."/>
            <person name="Nolan M."/>
            <person name="Ohm R."/>
            <person name="Pangilinan J."/>
            <person name="Park H.-J."/>
            <person name="Ramirez L."/>
            <person name="Alfaro M."/>
            <person name="Sun H."/>
            <person name="Tritt A."/>
            <person name="Yoshinaga Y."/>
            <person name="Zwiers L.-H."/>
            <person name="Turgeon B."/>
            <person name="Goodwin S."/>
            <person name="Spatafora J."/>
            <person name="Crous P."/>
            <person name="Grigoriev I."/>
        </authorList>
    </citation>
    <scope>NUCLEOTIDE SEQUENCE</scope>
    <source>
        <strain evidence="1">CBS 122367</strain>
    </source>
</reference>
<gene>
    <name evidence="1" type="ORF">K458DRAFT_469483</name>
</gene>
<evidence type="ECO:0000313" key="1">
    <source>
        <dbReference type="EMBL" id="KAF2676155.1"/>
    </source>
</evidence>
<keyword evidence="2" id="KW-1185">Reference proteome</keyword>
<organism evidence="1 2">
    <name type="scientific">Lentithecium fluviatile CBS 122367</name>
    <dbReference type="NCBI Taxonomy" id="1168545"/>
    <lineage>
        <taxon>Eukaryota</taxon>
        <taxon>Fungi</taxon>
        <taxon>Dikarya</taxon>
        <taxon>Ascomycota</taxon>
        <taxon>Pezizomycotina</taxon>
        <taxon>Dothideomycetes</taxon>
        <taxon>Pleosporomycetidae</taxon>
        <taxon>Pleosporales</taxon>
        <taxon>Massarineae</taxon>
        <taxon>Lentitheciaceae</taxon>
        <taxon>Lentithecium</taxon>
    </lineage>
</organism>
<protein>
    <submittedName>
        <fullName evidence="1">Uncharacterized protein</fullName>
    </submittedName>
</protein>
<evidence type="ECO:0000313" key="2">
    <source>
        <dbReference type="Proteomes" id="UP000799291"/>
    </source>
</evidence>
<accession>A0A6G1IDE6</accession>
<sequence length="170" mass="19370">MADRVCQLSELSPMGFSRLPIGLGLLDDGDEQIEQQLELHKYRDRTSGQTSRNLRERWVVFHFHFDSTSPRLTPLNGHTNIAFTAITMYHSTQTVVELRSGPIWRAGHQDQAYNAQSTPHEYTHRSVSTCPWVPRYPGQPLPSFLVGPGSPAESPYTNMFNWLAGQQRLF</sequence>
<name>A0A6G1IDE6_9PLEO</name>
<proteinExistence type="predicted"/>
<dbReference type="OrthoDB" id="3799204at2759"/>
<dbReference type="AlphaFoldDB" id="A0A6G1IDE6"/>